<dbReference type="InterPro" id="IPR004036">
    <property type="entry name" value="Endonuclease-III-like_CS2"/>
</dbReference>
<accession>A0ABD2AU18</accession>
<keyword evidence="9 13" id="KW-0234">DNA repair</keyword>
<evidence type="ECO:0000256" key="1">
    <source>
        <dbReference type="ARBA" id="ARBA00008343"/>
    </source>
</evidence>
<dbReference type="PANTHER" id="PTHR43286:SF1">
    <property type="entry name" value="ENDONUCLEASE III-LIKE PROTEIN 1"/>
    <property type="match status" value="1"/>
</dbReference>
<keyword evidence="5 13" id="KW-0378">Hydrolase</keyword>
<evidence type="ECO:0000313" key="15">
    <source>
        <dbReference type="EMBL" id="KAL2724111.1"/>
    </source>
</evidence>
<evidence type="ECO:0000256" key="12">
    <source>
        <dbReference type="ARBA" id="ARBA00044632"/>
    </source>
</evidence>
<comment type="caution">
    <text evidence="13">Lacks conserved residue(s) required for the propagation of feature annotation.</text>
</comment>
<dbReference type="GO" id="GO:0051539">
    <property type="term" value="F:4 iron, 4 sulfur cluster binding"/>
    <property type="evidence" value="ECO:0007669"/>
    <property type="project" value="UniProtKB-KW"/>
</dbReference>
<dbReference type="GO" id="GO:0006285">
    <property type="term" value="P:base-excision repair, AP site formation"/>
    <property type="evidence" value="ECO:0007669"/>
    <property type="project" value="UniProtKB-UniRule"/>
</dbReference>
<feature type="domain" description="HhH-GPD" evidence="14">
    <location>
        <begin position="191"/>
        <end position="341"/>
    </location>
</feature>
<dbReference type="GO" id="GO:0005634">
    <property type="term" value="C:nucleus"/>
    <property type="evidence" value="ECO:0007669"/>
    <property type="project" value="UniProtKB-SubCell"/>
</dbReference>
<evidence type="ECO:0000313" key="16">
    <source>
        <dbReference type="Proteomes" id="UP001607302"/>
    </source>
</evidence>
<dbReference type="AlphaFoldDB" id="A0ABD2AU18"/>
<name>A0ABD2AU18_VESSQ</name>
<dbReference type="PROSITE" id="PS01155">
    <property type="entry name" value="ENDONUCLEASE_III_2"/>
    <property type="match status" value="1"/>
</dbReference>
<comment type="similarity">
    <text evidence="1 13">Belongs to the Nth/MutY family.</text>
</comment>
<dbReference type="CDD" id="cd00056">
    <property type="entry name" value="ENDO3c"/>
    <property type="match status" value="1"/>
</dbReference>
<dbReference type="InterPro" id="IPR011257">
    <property type="entry name" value="DNA_glycosylase"/>
</dbReference>
<keyword evidence="13" id="KW-0539">Nucleus</keyword>
<sequence>MHLWREILYKMSKKLKLTALSTSRSLRSSQRINGVTFLKESPYFDQKDDNSSKADHVKNDNSIEIQNKKIDEEIVSETINESKKSKNKRVTKKRSVSLKIEYEELNEIEQKCESNKEVLITKINKEKNEKLEEVKNTSGWIPSNWKRILENIQEMRKYKTAPVDEMGCHKCPDPNANDSIFRYQCLLALMLSSQTKDQITHAAMKRLISYGCIPSTIIATPNDVLVKLIQPVGFANRKAEYIKRTSVILVDKYNSDIPKTIKELCDLPGVGPKMAHICMQIAWGEVSGIGVDTHVHRICNRLNWVKKPTKTPEETRKELEEWLPKDFWNEINYLLVGFGQEICLPRFPKCKECLNKDICPSATKK</sequence>
<dbReference type="Proteomes" id="UP001607302">
    <property type="component" value="Unassembled WGS sequence"/>
</dbReference>
<evidence type="ECO:0000256" key="7">
    <source>
        <dbReference type="ARBA" id="ARBA00023004"/>
    </source>
</evidence>
<keyword evidence="7" id="KW-0408">Iron</keyword>
<keyword evidence="6" id="KW-0809">Transit peptide</keyword>
<evidence type="ECO:0000256" key="8">
    <source>
        <dbReference type="ARBA" id="ARBA00023014"/>
    </source>
</evidence>
<dbReference type="SUPFAM" id="SSF48150">
    <property type="entry name" value="DNA-glycosylase"/>
    <property type="match status" value="1"/>
</dbReference>
<keyword evidence="2" id="KW-0004">4Fe-4S</keyword>
<keyword evidence="13" id="KW-0496">Mitochondrion</keyword>
<keyword evidence="8" id="KW-0411">Iron-sulfur</keyword>
<keyword evidence="11 13" id="KW-0326">Glycosidase</keyword>
<evidence type="ECO:0000256" key="11">
    <source>
        <dbReference type="ARBA" id="ARBA00023295"/>
    </source>
</evidence>
<dbReference type="HAMAP" id="MF_03183">
    <property type="entry name" value="Endonuclease_III_Nth"/>
    <property type="match status" value="1"/>
</dbReference>
<dbReference type="InterPro" id="IPR000445">
    <property type="entry name" value="HhH_motif"/>
</dbReference>
<comment type="caution">
    <text evidence="15">The sequence shown here is derived from an EMBL/GenBank/DDBJ whole genome shotgun (WGS) entry which is preliminary data.</text>
</comment>
<comment type="function">
    <text evidence="13">Bifunctional DNA N-glycosylase with associated apurinic/apyrimidinic (AP) lyase function that catalyzes the first step in base excision repair (BER), the primary repair pathway for the repair of oxidative DNA damage. The DNA N-glycosylase activity releases the damaged DNA base from DNA by cleaving the N-glycosidic bond, leaving an AP site. The AP lyase activity cleaves the phosphodiester bond 3' to the AP site by a beta-elimination. Primarily recognizes and repairs oxidative base damage of pyrimidines.</text>
</comment>
<dbReference type="Gene3D" id="1.10.1670.10">
    <property type="entry name" value="Helix-hairpin-Helix base-excision DNA repair enzymes (C-terminal)"/>
    <property type="match status" value="1"/>
</dbReference>
<evidence type="ECO:0000256" key="9">
    <source>
        <dbReference type="ARBA" id="ARBA00023204"/>
    </source>
</evidence>
<evidence type="ECO:0000256" key="4">
    <source>
        <dbReference type="ARBA" id="ARBA00022763"/>
    </source>
</evidence>
<protein>
    <recommendedName>
        <fullName evidence="13">Endonuclease III homolog</fullName>
        <ecNumber evidence="13">3.2.2.-</ecNumber>
        <ecNumber evidence="13">4.2.99.18</ecNumber>
    </recommendedName>
    <alternativeName>
        <fullName evidence="13">Bifunctional DNA N-glycosylase/DNA-(apurinic or apyrimidinic site) lyase</fullName>
        <shortName evidence="13">DNA glycosylase/AP lyase</shortName>
    </alternativeName>
</protein>
<dbReference type="InterPro" id="IPR030841">
    <property type="entry name" value="NTH1"/>
</dbReference>
<evidence type="ECO:0000256" key="3">
    <source>
        <dbReference type="ARBA" id="ARBA00022723"/>
    </source>
</evidence>
<dbReference type="GO" id="GO:0140078">
    <property type="term" value="F:class I DNA-(apurinic or apyrimidinic site) endonuclease activity"/>
    <property type="evidence" value="ECO:0007669"/>
    <property type="project" value="UniProtKB-EC"/>
</dbReference>
<dbReference type="SMART" id="SM00478">
    <property type="entry name" value="ENDO3c"/>
    <property type="match status" value="1"/>
</dbReference>
<comment type="subcellular location">
    <subcellularLocation>
        <location evidence="13">Nucleus</location>
    </subcellularLocation>
    <subcellularLocation>
        <location evidence="13">Mitochondrion</location>
    </subcellularLocation>
</comment>
<dbReference type="EMBL" id="JAUDFV010000139">
    <property type="protein sequence ID" value="KAL2724111.1"/>
    <property type="molecule type" value="Genomic_DNA"/>
</dbReference>
<dbReference type="GO" id="GO:0046872">
    <property type="term" value="F:metal ion binding"/>
    <property type="evidence" value="ECO:0007669"/>
    <property type="project" value="UniProtKB-KW"/>
</dbReference>
<dbReference type="Pfam" id="PF00633">
    <property type="entry name" value="HHH"/>
    <property type="match status" value="1"/>
</dbReference>
<evidence type="ECO:0000256" key="10">
    <source>
        <dbReference type="ARBA" id="ARBA00023239"/>
    </source>
</evidence>
<evidence type="ECO:0000256" key="5">
    <source>
        <dbReference type="ARBA" id="ARBA00022801"/>
    </source>
</evidence>
<keyword evidence="10 13" id="KW-0456">Lyase</keyword>
<dbReference type="EC" id="3.2.2.-" evidence="13"/>
<dbReference type="FunFam" id="1.10.340.30:FF:000005">
    <property type="entry name" value="Endonuclease III-like protein 1"/>
    <property type="match status" value="1"/>
</dbReference>
<dbReference type="Pfam" id="PF00730">
    <property type="entry name" value="HhH-GPD"/>
    <property type="match status" value="1"/>
</dbReference>
<evidence type="ECO:0000259" key="14">
    <source>
        <dbReference type="SMART" id="SM00478"/>
    </source>
</evidence>
<dbReference type="FunFam" id="1.10.1670.10:FF:000003">
    <property type="entry name" value="Endonuclease III homolog"/>
    <property type="match status" value="1"/>
</dbReference>
<keyword evidence="16" id="KW-1185">Reference proteome</keyword>
<dbReference type="Gene3D" id="1.10.340.30">
    <property type="entry name" value="Hypothetical protein, domain 2"/>
    <property type="match status" value="1"/>
</dbReference>
<evidence type="ECO:0000256" key="2">
    <source>
        <dbReference type="ARBA" id="ARBA00022485"/>
    </source>
</evidence>
<evidence type="ECO:0000256" key="13">
    <source>
        <dbReference type="HAMAP-Rule" id="MF_03183"/>
    </source>
</evidence>
<dbReference type="GO" id="GO:0000703">
    <property type="term" value="F:oxidized pyrimidine nucleobase lesion DNA N-glycosylase activity"/>
    <property type="evidence" value="ECO:0007669"/>
    <property type="project" value="UniProtKB-UniRule"/>
</dbReference>
<keyword evidence="3" id="KW-0479">Metal-binding</keyword>
<dbReference type="InterPro" id="IPR003265">
    <property type="entry name" value="HhH-GPD_domain"/>
</dbReference>
<dbReference type="PANTHER" id="PTHR43286">
    <property type="entry name" value="ENDONUCLEASE III-LIKE PROTEIN 1"/>
    <property type="match status" value="1"/>
</dbReference>
<reference evidence="15 16" key="1">
    <citation type="journal article" date="2024" name="Ann. Entomol. Soc. Am.">
        <title>Genomic analyses of the southern and eastern yellowjacket wasps (Hymenoptera: Vespidae) reveal evolutionary signatures of social life.</title>
        <authorList>
            <person name="Catto M.A."/>
            <person name="Caine P.B."/>
            <person name="Orr S.E."/>
            <person name="Hunt B.G."/>
            <person name="Goodisman M.A.D."/>
        </authorList>
    </citation>
    <scope>NUCLEOTIDE SEQUENCE [LARGE SCALE GENOMIC DNA]</scope>
    <source>
        <strain evidence="15">233</strain>
        <tissue evidence="15">Head and thorax</tissue>
    </source>
</reference>
<gene>
    <name evidence="13" type="primary">NTH1</name>
    <name evidence="15" type="ORF">V1478_008624</name>
</gene>
<dbReference type="GO" id="GO:0005739">
    <property type="term" value="C:mitochondrion"/>
    <property type="evidence" value="ECO:0007669"/>
    <property type="project" value="UniProtKB-SubCell"/>
</dbReference>
<proteinExistence type="inferred from homology"/>
<evidence type="ECO:0000256" key="6">
    <source>
        <dbReference type="ARBA" id="ARBA00022946"/>
    </source>
</evidence>
<dbReference type="GO" id="GO:0003677">
    <property type="term" value="F:DNA binding"/>
    <property type="evidence" value="ECO:0007669"/>
    <property type="project" value="UniProtKB-UniRule"/>
</dbReference>
<comment type="catalytic activity">
    <reaction evidence="12 13">
        <text>2'-deoxyribonucleotide-(2'-deoxyribose 5'-phosphate)-2'-deoxyribonucleotide-DNA = a 3'-end 2'-deoxyribonucleotide-(2,3-dehydro-2,3-deoxyribose 5'-phosphate)-DNA + a 5'-end 5'-phospho-2'-deoxyribonucleoside-DNA + H(+)</text>
        <dbReference type="Rhea" id="RHEA:66592"/>
        <dbReference type="Rhea" id="RHEA-COMP:13180"/>
        <dbReference type="Rhea" id="RHEA-COMP:16897"/>
        <dbReference type="Rhea" id="RHEA-COMP:17067"/>
        <dbReference type="ChEBI" id="CHEBI:15378"/>
        <dbReference type="ChEBI" id="CHEBI:136412"/>
        <dbReference type="ChEBI" id="CHEBI:157695"/>
        <dbReference type="ChEBI" id="CHEBI:167181"/>
        <dbReference type="EC" id="4.2.99.18"/>
    </reaction>
</comment>
<dbReference type="InterPro" id="IPR023170">
    <property type="entry name" value="HhH_base_excis_C"/>
</dbReference>
<keyword evidence="4 13" id="KW-0227">DNA damage</keyword>
<dbReference type="EC" id="4.2.99.18" evidence="13"/>
<organism evidence="15 16">
    <name type="scientific">Vespula squamosa</name>
    <name type="common">Southern yellow jacket</name>
    <name type="synonym">Wasp</name>
    <dbReference type="NCBI Taxonomy" id="30214"/>
    <lineage>
        <taxon>Eukaryota</taxon>
        <taxon>Metazoa</taxon>
        <taxon>Ecdysozoa</taxon>
        <taxon>Arthropoda</taxon>
        <taxon>Hexapoda</taxon>
        <taxon>Insecta</taxon>
        <taxon>Pterygota</taxon>
        <taxon>Neoptera</taxon>
        <taxon>Endopterygota</taxon>
        <taxon>Hymenoptera</taxon>
        <taxon>Apocrita</taxon>
        <taxon>Aculeata</taxon>
        <taxon>Vespoidea</taxon>
        <taxon>Vespidae</taxon>
        <taxon>Vespinae</taxon>
        <taxon>Vespula</taxon>
    </lineage>
</organism>